<dbReference type="InterPro" id="IPR001810">
    <property type="entry name" value="F-box_dom"/>
</dbReference>
<dbReference type="Proteomes" id="UP000069940">
    <property type="component" value="Unassembled WGS sequence"/>
</dbReference>
<accession>A0ABM1Y8Z5</accession>
<dbReference type="InterPro" id="IPR032675">
    <property type="entry name" value="LRR_dom_sf"/>
</dbReference>
<dbReference type="Gene3D" id="3.80.10.10">
    <property type="entry name" value="Ribonuclease Inhibitor"/>
    <property type="match status" value="1"/>
</dbReference>
<reference evidence="2" key="2">
    <citation type="submission" date="2025-05" db="UniProtKB">
        <authorList>
            <consortium name="EnsemblMetazoa"/>
        </authorList>
    </citation>
    <scope>IDENTIFICATION</scope>
    <source>
        <strain evidence="2">Foshan</strain>
    </source>
</reference>
<dbReference type="SUPFAM" id="SSF81383">
    <property type="entry name" value="F-box domain"/>
    <property type="match status" value="1"/>
</dbReference>
<sequence>MSPRSVHRSLIMGTVTVHLPPELWDRIFDLLPFKDQLEKATVCRAWNDRVARWATLRLTCPTAARSEEHLSTIRHSLRKYRSFSAEAIRTDEDYQCFQKALEECERKFCVQRFRFWYVTGAIFERLMKEHYEWLRSARCIVVNLCEEERFPVHVLRDLTSLRELRLLNVSDTSVDWTSIEDRFEHITKLTVDAAWYFNDEALEQLVEAICRCRNLTELTLRSNDTTNLAKLAESLSKLEKLSLMGMHIRLAEDSLRFPYLKYLNFDIGSFVFDKPCLFVQAPLLQTLLIAKRTIPFVKFPESTRLWRLHLYGYSLSVAHPCFTTVKDLSLTTWEPANQEAVVEEIQLFPNVVYLSVKLKSKDCNIVVPDAAIFQHMTRLHLNNFVLSMEFFQNVARARMLEHLSLEECNFFLYSPDADDEVPLQLSHLSYFNIKRVSMPMTVEKFPIIGNEDQPPVVMVDKLRTHLWRSDRFNNVFSSRRD</sequence>
<evidence type="ECO:0000259" key="1">
    <source>
        <dbReference type="Pfam" id="PF12937"/>
    </source>
</evidence>
<dbReference type="InterPro" id="IPR036047">
    <property type="entry name" value="F-box-like_dom_sf"/>
</dbReference>
<proteinExistence type="predicted"/>
<dbReference type="EnsemblMetazoa" id="AALFPA23_006898.R9092">
    <property type="protein sequence ID" value="AALFPA23_006898.P9092"/>
    <property type="gene ID" value="AALFPA23_006898"/>
</dbReference>
<keyword evidence="3" id="KW-1185">Reference proteome</keyword>
<name>A0ABM1Y8Z5_AEDAL</name>
<dbReference type="GeneID" id="109421292"/>
<evidence type="ECO:0000313" key="2">
    <source>
        <dbReference type="EnsemblMetazoa" id="AALFPA23_006898.P9092"/>
    </source>
</evidence>
<dbReference type="Gene3D" id="1.20.1280.50">
    <property type="match status" value="1"/>
</dbReference>
<dbReference type="CDD" id="cd09917">
    <property type="entry name" value="F-box_SF"/>
    <property type="match status" value="1"/>
</dbReference>
<organism evidence="2 3">
    <name type="scientific">Aedes albopictus</name>
    <name type="common">Asian tiger mosquito</name>
    <name type="synonym">Stegomyia albopicta</name>
    <dbReference type="NCBI Taxonomy" id="7160"/>
    <lineage>
        <taxon>Eukaryota</taxon>
        <taxon>Metazoa</taxon>
        <taxon>Ecdysozoa</taxon>
        <taxon>Arthropoda</taxon>
        <taxon>Hexapoda</taxon>
        <taxon>Insecta</taxon>
        <taxon>Pterygota</taxon>
        <taxon>Neoptera</taxon>
        <taxon>Endopterygota</taxon>
        <taxon>Diptera</taxon>
        <taxon>Nematocera</taxon>
        <taxon>Culicoidea</taxon>
        <taxon>Culicidae</taxon>
        <taxon>Culicinae</taxon>
        <taxon>Aedini</taxon>
        <taxon>Aedes</taxon>
        <taxon>Stegomyia</taxon>
    </lineage>
</organism>
<protein>
    <recommendedName>
        <fullName evidence="1">F-box domain-containing protein</fullName>
    </recommendedName>
</protein>
<reference evidence="3" key="1">
    <citation type="journal article" date="2015" name="Proc. Natl. Acad. Sci. U.S.A.">
        <title>Genome sequence of the Asian Tiger mosquito, Aedes albopictus, reveals insights into its biology, genetics, and evolution.</title>
        <authorList>
            <person name="Chen X.G."/>
            <person name="Jiang X."/>
            <person name="Gu J."/>
            <person name="Xu M."/>
            <person name="Wu Y."/>
            <person name="Deng Y."/>
            <person name="Zhang C."/>
            <person name="Bonizzoni M."/>
            <person name="Dermauw W."/>
            <person name="Vontas J."/>
            <person name="Armbruster P."/>
            <person name="Huang X."/>
            <person name="Yang Y."/>
            <person name="Zhang H."/>
            <person name="He W."/>
            <person name="Peng H."/>
            <person name="Liu Y."/>
            <person name="Wu K."/>
            <person name="Chen J."/>
            <person name="Lirakis M."/>
            <person name="Topalis P."/>
            <person name="Van Leeuwen T."/>
            <person name="Hall A.B."/>
            <person name="Jiang X."/>
            <person name="Thorpe C."/>
            <person name="Mueller R.L."/>
            <person name="Sun C."/>
            <person name="Waterhouse R.M."/>
            <person name="Yan G."/>
            <person name="Tu Z.J."/>
            <person name="Fang X."/>
            <person name="James A.A."/>
        </authorList>
    </citation>
    <scope>NUCLEOTIDE SEQUENCE [LARGE SCALE GENOMIC DNA]</scope>
    <source>
        <strain evidence="3">Foshan</strain>
    </source>
</reference>
<feature type="domain" description="F-box" evidence="1">
    <location>
        <begin position="18"/>
        <end position="50"/>
    </location>
</feature>
<evidence type="ECO:0000313" key="3">
    <source>
        <dbReference type="Proteomes" id="UP000069940"/>
    </source>
</evidence>
<dbReference type="Pfam" id="PF12937">
    <property type="entry name" value="F-box-like"/>
    <property type="match status" value="1"/>
</dbReference>
<dbReference type="RefSeq" id="XP_019551336.3">
    <property type="nucleotide sequence ID" value="XM_019695791.4"/>
</dbReference>
<dbReference type="SUPFAM" id="SSF52047">
    <property type="entry name" value="RNI-like"/>
    <property type="match status" value="1"/>
</dbReference>